<dbReference type="InterPro" id="IPR016152">
    <property type="entry name" value="PTrfase/Anion_transptr"/>
</dbReference>
<accession>A0A1G6KMJ9</accession>
<dbReference type="SUPFAM" id="SSF55804">
    <property type="entry name" value="Phoshotransferase/anion transport protein"/>
    <property type="match status" value="1"/>
</dbReference>
<dbReference type="GO" id="GO:0016020">
    <property type="term" value="C:membrane"/>
    <property type="evidence" value="ECO:0007669"/>
    <property type="project" value="InterPro"/>
</dbReference>
<dbReference type="CDD" id="cd00211">
    <property type="entry name" value="PTS_IIA_fru"/>
    <property type="match status" value="1"/>
</dbReference>
<evidence type="ECO:0000256" key="5">
    <source>
        <dbReference type="ARBA" id="ARBA00022679"/>
    </source>
</evidence>
<dbReference type="EMBL" id="FMYV01000003">
    <property type="protein sequence ID" value="SDC31755.1"/>
    <property type="molecule type" value="Genomic_DNA"/>
</dbReference>
<dbReference type="GO" id="GO:0009401">
    <property type="term" value="P:phosphoenolpyruvate-dependent sugar phosphotransferase system"/>
    <property type="evidence" value="ECO:0007669"/>
    <property type="project" value="UniProtKB-KW"/>
</dbReference>
<dbReference type="NCBIfam" id="TIGR00848">
    <property type="entry name" value="fruA"/>
    <property type="match status" value="1"/>
</dbReference>
<keyword evidence="6" id="KW-0598">Phosphotransferase system</keyword>
<dbReference type="RefSeq" id="WP_091403021.1">
    <property type="nucleotide sequence ID" value="NZ_FMYV01000003.1"/>
</dbReference>
<dbReference type="Proteomes" id="UP000199322">
    <property type="component" value="Unassembled WGS sequence"/>
</dbReference>
<keyword evidence="4" id="KW-0762">Sugar transport</keyword>
<dbReference type="Pfam" id="PF00359">
    <property type="entry name" value="PTS_EIIA_2"/>
    <property type="match status" value="1"/>
</dbReference>
<dbReference type="AlphaFoldDB" id="A0A1G6KMJ9"/>
<dbReference type="PROSITE" id="PS00372">
    <property type="entry name" value="PTS_EIIA_TYPE_2_HIS"/>
    <property type="match status" value="1"/>
</dbReference>
<evidence type="ECO:0000313" key="9">
    <source>
        <dbReference type="Proteomes" id="UP000199322"/>
    </source>
</evidence>
<evidence type="ECO:0000256" key="2">
    <source>
        <dbReference type="ARBA" id="ARBA00022448"/>
    </source>
</evidence>
<sequence length="147" mass="16910">MSLFDEKLIFLDYESKNKKDILKNLSKELENMGYVDSYKNFSKAVLEREKHSTTGIGFNIAIPHGKSSSVHEPFVVLAKPKKSLEWESLDDEPVDMIFLIGVPEKSADEHLKILQKLSVNLMDEKFRENLKNAESKEEILNLVKNIE</sequence>
<evidence type="ECO:0000256" key="4">
    <source>
        <dbReference type="ARBA" id="ARBA00022597"/>
    </source>
</evidence>
<dbReference type="PROSITE" id="PS51094">
    <property type="entry name" value="PTS_EIIA_TYPE_2"/>
    <property type="match status" value="1"/>
</dbReference>
<dbReference type="InterPro" id="IPR002178">
    <property type="entry name" value="PTS_EIIA_type-2_dom"/>
</dbReference>
<evidence type="ECO:0000256" key="1">
    <source>
        <dbReference type="ARBA" id="ARBA00004496"/>
    </source>
</evidence>
<evidence type="ECO:0000256" key="6">
    <source>
        <dbReference type="ARBA" id="ARBA00022683"/>
    </source>
</evidence>
<evidence type="ECO:0000313" key="8">
    <source>
        <dbReference type="EMBL" id="SDC31755.1"/>
    </source>
</evidence>
<comment type="subcellular location">
    <subcellularLocation>
        <location evidence="1">Cytoplasm</location>
    </subcellularLocation>
</comment>
<dbReference type="GO" id="GO:0005737">
    <property type="term" value="C:cytoplasm"/>
    <property type="evidence" value="ECO:0007669"/>
    <property type="project" value="UniProtKB-SubCell"/>
</dbReference>
<dbReference type="STRING" id="28234.SAMN04488588_0801"/>
<gene>
    <name evidence="8" type="ORF">SAMN04488588_0801</name>
</gene>
<dbReference type="GO" id="GO:0008982">
    <property type="term" value="F:protein-N(PI)-phosphohistidine-sugar phosphotransferase activity"/>
    <property type="evidence" value="ECO:0007669"/>
    <property type="project" value="InterPro"/>
</dbReference>
<dbReference type="PANTHER" id="PTHR47738">
    <property type="entry name" value="PTS SYSTEM FRUCTOSE-LIKE EIIA COMPONENT-RELATED"/>
    <property type="match status" value="1"/>
</dbReference>
<protein>
    <submittedName>
        <fullName evidence="8">PTS system IIA component, Fru family</fullName>
    </submittedName>
</protein>
<keyword evidence="9" id="KW-1185">Reference proteome</keyword>
<keyword evidence="3" id="KW-0597">Phosphoprotein</keyword>
<keyword evidence="2" id="KW-0813">Transport</keyword>
<evidence type="ECO:0000256" key="3">
    <source>
        <dbReference type="ARBA" id="ARBA00022553"/>
    </source>
</evidence>
<proteinExistence type="predicted"/>
<name>A0A1G6KMJ9_9BACT</name>
<dbReference type="InterPro" id="IPR004715">
    <property type="entry name" value="PTS_IIA_fruc"/>
</dbReference>
<keyword evidence="5" id="KW-0808">Transferase</keyword>
<evidence type="ECO:0000259" key="7">
    <source>
        <dbReference type="PROSITE" id="PS51094"/>
    </source>
</evidence>
<dbReference type="PANTHER" id="PTHR47738:SF2">
    <property type="entry name" value="PTS SYSTEM FRUCTOSE-LIKE EIIA COMPONENT"/>
    <property type="match status" value="1"/>
</dbReference>
<feature type="domain" description="PTS EIIA type-2" evidence="7">
    <location>
        <begin position="2"/>
        <end position="146"/>
    </location>
</feature>
<dbReference type="InterPro" id="IPR051541">
    <property type="entry name" value="PTS_SugarTrans_NitroReg"/>
</dbReference>
<reference evidence="8 9" key="1">
    <citation type="submission" date="2016-10" db="EMBL/GenBank/DDBJ databases">
        <authorList>
            <person name="de Groot N.N."/>
        </authorList>
    </citation>
    <scope>NUCLEOTIDE SEQUENCE [LARGE SCALE GENOMIC DNA]</scope>
    <source>
        <strain evidence="8 9">WG14</strain>
    </source>
</reference>
<organism evidence="8 9">
    <name type="scientific">Geotoga petraea</name>
    <dbReference type="NCBI Taxonomy" id="28234"/>
    <lineage>
        <taxon>Bacteria</taxon>
        <taxon>Thermotogati</taxon>
        <taxon>Thermotogota</taxon>
        <taxon>Thermotogae</taxon>
        <taxon>Petrotogales</taxon>
        <taxon>Petrotogaceae</taxon>
        <taxon>Geotoga</taxon>
    </lineage>
</organism>
<dbReference type="Gene3D" id="3.40.930.10">
    <property type="entry name" value="Mannitol-specific EII, Chain A"/>
    <property type="match status" value="1"/>
</dbReference>
<dbReference type="FunFam" id="3.40.930.10:FF:000009">
    <property type="entry name" value="PTS system, fructose specific IIABC component"/>
    <property type="match status" value="1"/>
</dbReference>